<keyword evidence="2" id="KW-0472">Membrane</keyword>
<comment type="caution">
    <text evidence="3">The sequence shown here is derived from an EMBL/GenBank/DDBJ whole genome shotgun (WGS) entry which is preliminary data.</text>
</comment>
<organism evidence="3 4">
    <name type="scientific">Senna tora</name>
    <dbReference type="NCBI Taxonomy" id="362788"/>
    <lineage>
        <taxon>Eukaryota</taxon>
        <taxon>Viridiplantae</taxon>
        <taxon>Streptophyta</taxon>
        <taxon>Embryophyta</taxon>
        <taxon>Tracheophyta</taxon>
        <taxon>Spermatophyta</taxon>
        <taxon>Magnoliopsida</taxon>
        <taxon>eudicotyledons</taxon>
        <taxon>Gunneridae</taxon>
        <taxon>Pentapetalae</taxon>
        <taxon>rosids</taxon>
        <taxon>fabids</taxon>
        <taxon>Fabales</taxon>
        <taxon>Fabaceae</taxon>
        <taxon>Caesalpinioideae</taxon>
        <taxon>Cassia clade</taxon>
        <taxon>Senna</taxon>
    </lineage>
</organism>
<evidence type="ECO:0000313" key="3">
    <source>
        <dbReference type="EMBL" id="KAF7804808.1"/>
    </source>
</evidence>
<dbReference type="AlphaFoldDB" id="A0A834SLJ1"/>
<evidence type="ECO:0000256" key="2">
    <source>
        <dbReference type="SAM" id="Phobius"/>
    </source>
</evidence>
<keyword evidence="4" id="KW-1185">Reference proteome</keyword>
<reference evidence="3" key="1">
    <citation type="submission" date="2020-09" db="EMBL/GenBank/DDBJ databases">
        <title>Genome-Enabled Discovery of Anthraquinone Biosynthesis in Senna tora.</title>
        <authorList>
            <person name="Kang S.-H."/>
            <person name="Pandey R.P."/>
            <person name="Lee C.-M."/>
            <person name="Sim J.-S."/>
            <person name="Jeong J.-T."/>
            <person name="Choi B.-S."/>
            <person name="Jung M."/>
            <person name="Ginzburg D."/>
            <person name="Zhao K."/>
            <person name="Won S.Y."/>
            <person name="Oh T.-J."/>
            <person name="Yu Y."/>
            <person name="Kim N.-H."/>
            <person name="Lee O.R."/>
            <person name="Lee T.-H."/>
            <person name="Bashyal P."/>
            <person name="Kim T.-S."/>
            <person name="Lee W.-H."/>
            <person name="Kawkins C."/>
            <person name="Kim C.-K."/>
            <person name="Kim J.S."/>
            <person name="Ahn B.O."/>
            <person name="Rhee S.Y."/>
            <person name="Sohng J.K."/>
        </authorList>
    </citation>
    <scope>NUCLEOTIDE SEQUENCE</scope>
    <source>
        <tissue evidence="3">Leaf</tissue>
    </source>
</reference>
<accession>A0A834SLJ1</accession>
<dbReference type="EMBL" id="JAAIUW010000013">
    <property type="protein sequence ID" value="KAF7804808.1"/>
    <property type="molecule type" value="Genomic_DNA"/>
</dbReference>
<gene>
    <name evidence="3" type="ORF">G2W53_043919</name>
</gene>
<keyword evidence="2" id="KW-1133">Transmembrane helix</keyword>
<protein>
    <submittedName>
        <fullName evidence="3">Uncharacterized protein</fullName>
    </submittedName>
</protein>
<evidence type="ECO:0000256" key="1">
    <source>
        <dbReference type="SAM" id="MobiDB-lite"/>
    </source>
</evidence>
<name>A0A834SLJ1_9FABA</name>
<feature type="region of interest" description="Disordered" evidence="1">
    <location>
        <begin position="29"/>
        <end position="121"/>
    </location>
</feature>
<sequence length="183" mass="19505">MPRAVCGSHDKNYNGFSENQRIKGQAWSGFFHNAAPPPPETEIHPQNRSTTVLSSPISASPPTIPPILSSPSSSTPPLSSPAIQSSVAPTLTASALENASPIRSSLGTESPQPESTSRTRISCSLYTQGKPNQRLPRRAVELDSTTSRGFVSPQTNSLPCCTTAIGIALLFIFLRGFSEMKII</sequence>
<feature type="compositionally biased region" description="Polar residues" evidence="1">
    <location>
        <begin position="44"/>
        <end position="53"/>
    </location>
</feature>
<feature type="transmembrane region" description="Helical" evidence="2">
    <location>
        <begin position="156"/>
        <end position="174"/>
    </location>
</feature>
<feature type="compositionally biased region" description="Low complexity" evidence="1">
    <location>
        <begin position="54"/>
        <end position="83"/>
    </location>
</feature>
<evidence type="ECO:0000313" key="4">
    <source>
        <dbReference type="Proteomes" id="UP000634136"/>
    </source>
</evidence>
<feature type="compositionally biased region" description="Polar residues" evidence="1">
    <location>
        <begin position="84"/>
        <end position="121"/>
    </location>
</feature>
<keyword evidence="2" id="KW-0812">Transmembrane</keyword>
<proteinExistence type="predicted"/>
<dbReference type="Proteomes" id="UP000634136">
    <property type="component" value="Unassembled WGS sequence"/>
</dbReference>